<evidence type="ECO:0000313" key="12">
    <source>
        <dbReference type="Proteomes" id="UP000192247"/>
    </source>
</evidence>
<dbReference type="InParanoid" id="A0A1V9XPS9"/>
<keyword evidence="8" id="KW-1133">Transmembrane helix</keyword>
<dbReference type="InterPro" id="IPR051275">
    <property type="entry name" value="Cell_adhesion_signaling"/>
</dbReference>
<evidence type="ECO:0000259" key="9">
    <source>
        <dbReference type="PROSITE" id="PS50835"/>
    </source>
</evidence>
<dbReference type="GO" id="GO:0098609">
    <property type="term" value="P:cell-cell adhesion"/>
    <property type="evidence" value="ECO:0007669"/>
    <property type="project" value="TreeGrafter"/>
</dbReference>
<feature type="transmembrane region" description="Helical" evidence="8">
    <location>
        <begin position="1182"/>
        <end position="1206"/>
    </location>
</feature>
<feature type="domain" description="Ig-like" evidence="9">
    <location>
        <begin position="378"/>
        <end position="465"/>
    </location>
</feature>
<dbReference type="GO" id="GO:0005911">
    <property type="term" value="C:cell-cell junction"/>
    <property type="evidence" value="ECO:0007669"/>
    <property type="project" value="TreeGrafter"/>
</dbReference>
<evidence type="ECO:0000256" key="8">
    <source>
        <dbReference type="SAM" id="Phobius"/>
    </source>
</evidence>
<comment type="subcellular location">
    <subcellularLocation>
        <location evidence="1">Membrane</location>
        <topology evidence="1">Single-pass type I membrane protein</topology>
    </subcellularLocation>
</comment>
<evidence type="ECO:0000313" key="11">
    <source>
        <dbReference type="EMBL" id="OQR75507.1"/>
    </source>
</evidence>
<dbReference type="InterPro" id="IPR013162">
    <property type="entry name" value="CD80_C2-set"/>
</dbReference>
<name>A0A1V9XPS9_9ACAR</name>
<proteinExistence type="predicted"/>
<dbReference type="PROSITE" id="PS50835">
    <property type="entry name" value="IG_LIKE"/>
    <property type="match status" value="8"/>
</dbReference>
<evidence type="ECO:0000256" key="3">
    <source>
        <dbReference type="ARBA" id="ARBA00023136"/>
    </source>
</evidence>
<feature type="domain" description="Ig-like" evidence="9">
    <location>
        <begin position="274"/>
        <end position="371"/>
    </location>
</feature>
<dbReference type="InterPro" id="IPR003598">
    <property type="entry name" value="Ig_sub2"/>
</dbReference>
<keyword evidence="4" id="KW-1015">Disulfide bond</keyword>
<keyword evidence="5" id="KW-0325">Glycoprotein</keyword>
<feature type="domain" description="Ig-like" evidence="9">
    <location>
        <begin position="68"/>
        <end position="165"/>
    </location>
</feature>
<accession>A0A1V9XPS9</accession>
<keyword evidence="2" id="KW-0677">Repeat</keyword>
<dbReference type="InterPro" id="IPR007110">
    <property type="entry name" value="Ig-like_dom"/>
</dbReference>
<dbReference type="Pfam" id="PF00041">
    <property type="entry name" value="fn3"/>
    <property type="match status" value="1"/>
</dbReference>
<dbReference type="InterPro" id="IPR003961">
    <property type="entry name" value="FN3_dom"/>
</dbReference>
<keyword evidence="8" id="KW-0812">Transmembrane</keyword>
<dbReference type="Pfam" id="PF08205">
    <property type="entry name" value="C2-set_2"/>
    <property type="match status" value="4"/>
</dbReference>
<feature type="non-terminal residue" evidence="11">
    <location>
        <position position="1"/>
    </location>
</feature>
<evidence type="ECO:0000256" key="2">
    <source>
        <dbReference type="ARBA" id="ARBA00022737"/>
    </source>
</evidence>
<reference evidence="11 12" key="1">
    <citation type="journal article" date="2017" name="Gigascience">
        <title>Draft genome of the honey bee ectoparasitic mite, Tropilaelaps mercedesae, is shaped by the parasitic life history.</title>
        <authorList>
            <person name="Dong X."/>
            <person name="Armstrong S.D."/>
            <person name="Xia D."/>
            <person name="Makepeace B.L."/>
            <person name="Darby A.C."/>
            <person name="Kadowaki T."/>
        </authorList>
    </citation>
    <scope>NUCLEOTIDE SEQUENCE [LARGE SCALE GENOMIC DNA]</scope>
    <source>
        <strain evidence="11">Wuxi-XJTLU</strain>
    </source>
</reference>
<comment type="caution">
    <text evidence="11">The sequence shown here is derived from an EMBL/GenBank/DDBJ whole genome shotgun (WGS) entry which is preliminary data.</text>
</comment>
<evidence type="ECO:0000256" key="4">
    <source>
        <dbReference type="ARBA" id="ARBA00023157"/>
    </source>
</evidence>
<dbReference type="OrthoDB" id="10028801at2759"/>
<dbReference type="PANTHER" id="PTHR11640:SF136">
    <property type="entry name" value="NEPHRIN"/>
    <property type="match status" value="1"/>
</dbReference>
<sequence length="1442" mass="158617">VCLISGYDRTVPGYERYSMTGKARRGEHNLLVENATVDDDGEYQCQVAPKGKSKAIWANARLTVLLPPKTIEIANYLNNSPVEVKQQETIQLSCLVGQSKPPAEIKWFRNNAEIHRPDMIEYKTLEGDSGRYSAVSTITLRPSPEDNGVTYACQAHHHKLEPPLSTLVRLSVLFPPDPPEILGYVEGEVLRAGNAVTLRCVSRGGNPLATVFWYRGSDIKPCDSSFSTSDRNSVNTLNFIANASDNNAIYRCVATNPVSTPETAQVKLSVHYGPTMVTVEPDGPSSAKVGDRVTMRCRTAPSNPKADISWTVDGRPMNGSKSSTRHIDGGWITSSEITVEITKEDRQMKVFICYAVNIALGETVVQTAAIDIIYPPSPPVIYGYLEGKPMKAGEQYALTCVTKGGNPPPQHVWFRGSNRIENSVKNDNLTVKSEVVFTASEKDNGRPIRCEASQKNSAPQKKIVTPKVLFGPLNVTVHQLGQLIANHNATFECRTGPSNPRPEITWWKNDKLVEAGQQETEESSIHGGVIVVSLLSLSPLQVEDHGATIRCQATNRALQRSEHHTIDLIVDHSPVISLRVDSLTFFEGDAALVQNLVISAFPRVTRFEWLHEGRRIPLAKDPEKYRGVPRHRITYREDVLNFTEIHRNDSGVYVFKAQNALGWGETNFTIDVHYPASITHIDDVVYADEGSNPSLQCQVDAHPVYNDTIYWEREGFEMSRTRTTFKGRADEKTATSFLTVFNVSKADIGMFTCIANNRLVTASARRGAMLVVNFKPEIERHPALAKAAANETGTARLPCRARGAREVTFSWRRKNIQLQHGAKYEIVQRRLEGSFVQWESELHINDVRTSDYGNYTCVAHNDLGSDQAQVLLTTVGAMGFCSVLRYGGIRESGKGALTQPGQVRPCLAACSGNLLKPISQQTRDDTNDNCDYIGRLGEAIGKDHVVVVAAVGYAWVIALLYELGSLYTQRWLEDYCTYYGCGVNVCGYLDRRREAPITLVSDNHSHKYNGCMRDRKGKQYSVDGWLDLPRLMTASRFRGSQLIVWLDIGDAATPTIAIMLGGGSPETPGFVSLSNTTYNSMTISWQPGFSGGLVQSFKLRYRPRGKVQEGFAYREVPTPKEFNITVSGLEIDTEYGFSLLAYNAIGESNYSEPVYERTLDEILPPSGQSLPSAISKVDIPKMIITSVSVVGTSLLFLNILLVVCFVRKKKSKRQKDEGTYHSYSEESEHSATKPAAIEMYAPPPSYTNATVAETVSSTSDKSDTAHFSCSDDSASKPSFILEGTLLPANTVETNLHYQPAAHSGLPTFYNDDSSLVTGGAKPQVAAGGSDRHATLPARHHHHRVHYAPEVERRLSEAEYPYFRPGSGPPTPPGRTSASANGVGPVSTNVGPVAPVGAVGVSLRGDMYNVGYISYPHAELTSFNSNPLATATQRISEHDGHLV</sequence>
<gene>
    <name evidence="11" type="ORF">BIW11_08372</name>
</gene>
<evidence type="ECO:0000259" key="10">
    <source>
        <dbReference type="PROSITE" id="PS50853"/>
    </source>
</evidence>
<dbReference type="SUPFAM" id="SSF48726">
    <property type="entry name" value="Immunoglobulin"/>
    <property type="match status" value="9"/>
</dbReference>
<dbReference type="Pfam" id="PF07679">
    <property type="entry name" value="I-set"/>
    <property type="match status" value="1"/>
</dbReference>
<dbReference type="PROSITE" id="PS00290">
    <property type="entry name" value="IG_MHC"/>
    <property type="match status" value="1"/>
</dbReference>
<dbReference type="PANTHER" id="PTHR11640">
    <property type="entry name" value="NEPHRIN"/>
    <property type="match status" value="1"/>
</dbReference>
<dbReference type="GO" id="GO:0005886">
    <property type="term" value="C:plasma membrane"/>
    <property type="evidence" value="ECO:0007669"/>
    <property type="project" value="TreeGrafter"/>
</dbReference>
<feature type="domain" description="Ig-like" evidence="9">
    <location>
        <begin position="179"/>
        <end position="269"/>
    </location>
</feature>
<dbReference type="SMART" id="SM00409">
    <property type="entry name" value="IG"/>
    <property type="match status" value="9"/>
</dbReference>
<feature type="domain" description="Ig-like" evidence="9">
    <location>
        <begin position="574"/>
        <end position="671"/>
    </location>
</feature>
<dbReference type="Pfam" id="PF13927">
    <property type="entry name" value="Ig_3"/>
    <property type="match status" value="2"/>
</dbReference>
<evidence type="ECO:0000256" key="6">
    <source>
        <dbReference type="ARBA" id="ARBA00023319"/>
    </source>
</evidence>
<evidence type="ECO:0000256" key="5">
    <source>
        <dbReference type="ARBA" id="ARBA00023180"/>
    </source>
</evidence>
<dbReference type="CDD" id="cd00063">
    <property type="entry name" value="FN3"/>
    <property type="match status" value="1"/>
</dbReference>
<keyword evidence="12" id="KW-1185">Reference proteome</keyword>
<dbReference type="STRING" id="418985.A0A1V9XPS9"/>
<dbReference type="EMBL" id="MNPL01006292">
    <property type="protein sequence ID" value="OQR75507.1"/>
    <property type="molecule type" value="Genomic_DNA"/>
</dbReference>
<feature type="domain" description="Ig-like" evidence="9">
    <location>
        <begin position="675"/>
        <end position="771"/>
    </location>
</feature>
<dbReference type="Gene3D" id="2.60.40.10">
    <property type="entry name" value="Immunoglobulins"/>
    <property type="match status" value="10"/>
</dbReference>
<feature type="domain" description="Ig-like" evidence="9">
    <location>
        <begin position="466"/>
        <end position="567"/>
    </location>
</feature>
<dbReference type="GO" id="GO:0030154">
    <property type="term" value="P:cell differentiation"/>
    <property type="evidence" value="ECO:0007669"/>
    <property type="project" value="UniProtKB-ARBA"/>
</dbReference>
<feature type="region of interest" description="Disordered" evidence="7">
    <location>
        <begin position="301"/>
        <end position="327"/>
    </location>
</feature>
<feature type="domain" description="Ig-like" evidence="9">
    <location>
        <begin position="776"/>
        <end position="873"/>
    </location>
</feature>
<dbReference type="SMART" id="SM00408">
    <property type="entry name" value="IGc2"/>
    <property type="match status" value="8"/>
</dbReference>
<dbReference type="InterPro" id="IPR003006">
    <property type="entry name" value="Ig/MHC_CS"/>
</dbReference>
<dbReference type="CDD" id="cd00096">
    <property type="entry name" value="Ig"/>
    <property type="match status" value="3"/>
</dbReference>
<dbReference type="GO" id="GO:0050839">
    <property type="term" value="F:cell adhesion molecule binding"/>
    <property type="evidence" value="ECO:0007669"/>
    <property type="project" value="TreeGrafter"/>
</dbReference>
<evidence type="ECO:0000256" key="1">
    <source>
        <dbReference type="ARBA" id="ARBA00004479"/>
    </source>
</evidence>
<dbReference type="FunCoup" id="A0A1V9XPS9">
    <property type="interactions" value="52"/>
</dbReference>
<dbReference type="Proteomes" id="UP000192247">
    <property type="component" value="Unassembled WGS sequence"/>
</dbReference>
<dbReference type="GO" id="GO:0009653">
    <property type="term" value="P:anatomical structure morphogenesis"/>
    <property type="evidence" value="ECO:0007669"/>
    <property type="project" value="UniProtKB-ARBA"/>
</dbReference>
<dbReference type="InterPro" id="IPR003599">
    <property type="entry name" value="Ig_sub"/>
</dbReference>
<dbReference type="SMART" id="SM00060">
    <property type="entry name" value="FN3"/>
    <property type="match status" value="1"/>
</dbReference>
<protein>
    <submittedName>
        <fullName evidence="11">Nephrin-like</fullName>
    </submittedName>
</protein>
<dbReference type="InterPro" id="IPR013098">
    <property type="entry name" value="Ig_I-set"/>
</dbReference>
<dbReference type="SUPFAM" id="SSF49265">
    <property type="entry name" value="Fibronectin type III"/>
    <property type="match status" value="1"/>
</dbReference>
<dbReference type="InterPro" id="IPR036116">
    <property type="entry name" value="FN3_sf"/>
</dbReference>
<dbReference type="InterPro" id="IPR036179">
    <property type="entry name" value="Ig-like_dom_sf"/>
</dbReference>
<keyword evidence="3 8" id="KW-0472">Membrane</keyword>
<dbReference type="PROSITE" id="PS50853">
    <property type="entry name" value="FN3"/>
    <property type="match status" value="1"/>
</dbReference>
<keyword evidence="6" id="KW-0393">Immunoglobulin domain</keyword>
<organism evidence="11 12">
    <name type="scientific">Tropilaelaps mercedesae</name>
    <dbReference type="NCBI Taxonomy" id="418985"/>
    <lineage>
        <taxon>Eukaryota</taxon>
        <taxon>Metazoa</taxon>
        <taxon>Ecdysozoa</taxon>
        <taxon>Arthropoda</taxon>
        <taxon>Chelicerata</taxon>
        <taxon>Arachnida</taxon>
        <taxon>Acari</taxon>
        <taxon>Parasitiformes</taxon>
        <taxon>Mesostigmata</taxon>
        <taxon>Gamasina</taxon>
        <taxon>Dermanyssoidea</taxon>
        <taxon>Laelapidae</taxon>
        <taxon>Tropilaelaps</taxon>
    </lineage>
</organism>
<feature type="domain" description="Fibronectin type-III" evidence="10">
    <location>
        <begin position="1067"/>
        <end position="1161"/>
    </location>
</feature>
<evidence type="ECO:0000256" key="7">
    <source>
        <dbReference type="SAM" id="MobiDB-lite"/>
    </source>
</evidence>
<dbReference type="InterPro" id="IPR013783">
    <property type="entry name" value="Ig-like_fold"/>
</dbReference>